<sequence length="550" mass="65511">MLNKVEKELVKKMFFYPVFIVVISFILVVFSSYYTLYTFKSKEVDKNTKILINNKKNYLKENVINLSKDIDNALQFSLEETKKNVKHRVYLIYYAIKSLYSLNKNKTFIINYLNTLNTYLKNHYIFAYDTNGIVKTHILKSFIGKNTKKIYLINHMSVFERNKKILNKNNEGFIKKYFYKPNNKNKKFLKIDFIKYIPELNLIIGSGEYVDEIKNKLEKQIFQRIMMKRYGNDYYFFIIKKDGTLILNPTYKSAIGKNILNLKDINGKYFIKEMIKKALENKNGSFVVYKWINPKTGKIEKKISYVLFNKSIDAIIGSGLYIQEDIAKNINDIKKNLNEEFKIFYRNLVIIFLIILIFSVFLSFILFRKLKNVFFIYDKLLKEEKKKIEYESLHDPLTKIANRRFFNQKIKEEILRAKRYNHTFSIAMVDIDYFKKINDTYGHDIGDLVLKKMASFIKRHIRSTDIFARWGGEEFMLIFPYTDLQKAKQICEKLKKELQENEFVQRPVKFTISCGITEFRKDNNIESIIKRADEALYEAKNGGRDRIVLK</sequence>
<dbReference type="GO" id="GO:0005886">
    <property type="term" value="C:plasma membrane"/>
    <property type="evidence" value="ECO:0007669"/>
    <property type="project" value="UniProtKB-SubCell"/>
</dbReference>
<dbReference type="SMART" id="SM00267">
    <property type="entry name" value="GGDEF"/>
    <property type="match status" value="1"/>
</dbReference>
<dbReference type="Pfam" id="PF00990">
    <property type="entry name" value="GGDEF"/>
    <property type="match status" value="1"/>
</dbReference>
<evidence type="ECO:0000313" key="11">
    <source>
        <dbReference type="Proteomes" id="UP000217944"/>
    </source>
</evidence>
<dbReference type="AlphaFoldDB" id="A0A292YE61"/>
<dbReference type="InterPro" id="IPR000160">
    <property type="entry name" value="GGDEF_dom"/>
</dbReference>
<keyword evidence="10" id="KW-0548">Nucleotidyltransferase</keyword>
<evidence type="ECO:0000256" key="1">
    <source>
        <dbReference type="ARBA" id="ARBA00004651"/>
    </source>
</evidence>
<dbReference type="InterPro" id="IPR050469">
    <property type="entry name" value="Diguanylate_Cyclase"/>
</dbReference>
<dbReference type="SUPFAM" id="SSF55073">
    <property type="entry name" value="Nucleotide cyclase"/>
    <property type="match status" value="1"/>
</dbReference>
<dbReference type="FunFam" id="3.30.70.270:FF:000001">
    <property type="entry name" value="Diguanylate cyclase domain protein"/>
    <property type="match status" value="1"/>
</dbReference>
<evidence type="ECO:0000313" key="10">
    <source>
        <dbReference type="EMBL" id="GAX88167.1"/>
    </source>
</evidence>
<evidence type="ECO:0000256" key="7">
    <source>
        <dbReference type="ARBA" id="ARBA00034247"/>
    </source>
</evidence>
<gene>
    <name evidence="10" type="ORF">LNAT_P1462</name>
</gene>
<feature type="transmembrane region" description="Helical" evidence="8">
    <location>
        <begin position="14"/>
        <end position="36"/>
    </location>
</feature>
<evidence type="ECO:0000256" key="6">
    <source>
        <dbReference type="ARBA" id="ARBA00023136"/>
    </source>
</evidence>
<dbReference type="PANTHER" id="PTHR45138">
    <property type="entry name" value="REGULATORY COMPONENTS OF SENSORY TRANSDUCTION SYSTEM"/>
    <property type="match status" value="1"/>
</dbReference>
<dbReference type="EC" id="2.7.7.65" evidence="2"/>
<keyword evidence="6 8" id="KW-0472">Membrane</keyword>
<dbReference type="NCBIfam" id="TIGR00254">
    <property type="entry name" value="GGDEF"/>
    <property type="match status" value="1"/>
</dbReference>
<comment type="catalytic activity">
    <reaction evidence="7">
        <text>2 GTP = 3',3'-c-di-GMP + 2 diphosphate</text>
        <dbReference type="Rhea" id="RHEA:24898"/>
        <dbReference type="ChEBI" id="CHEBI:33019"/>
        <dbReference type="ChEBI" id="CHEBI:37565"/>
        <dbReference type="ChEBI" id="CHEBI:58805"/>
        <dbReference type="EC" id="2.7.7.65"/>
    </reaction>
</comment>
<dbReference type="GO" id="GO:0052621">
    <property type="term" value="F:diguanylate cyclase activity"/>
    <property type="evidence" value="ECO:0007669"/>
    <property type="project" value="UniProtKB-EC"/>
</dbReference>
<protein>
    <recommendedName>
        <fullName evidence="2">diguanylate cyclase</fullName>
        <ecNumber evidence="2">2.7.7.65</ecNumber>
    </recommendedName>
</protein>
<dbReference type="PROSITE" id="PS50887">
    <property type="entry name" value="GGDEF"/>
    <property type="match status" value="1"/>
</dbReference>
<dbReference type="EMBL" id="BDME01000006">
    <property type="protein sequence ID" value="GAX88167.1"/>
    <property type="molecule type" value="Genomic_DNA"/>
</dbReference>
<dbReference type="CDD" id="cd01949">
    <property type="entry name" value="GGDEF"/>
    <property type="match status" value="1"/>
</dbReference>
<evidence type="ECO:0000256" key="4">
    <source>
        <dbReference type="ARBA" id="ARBA00022692"/>
    </source>
</evidence>
<keyword evidence="3" id="KW-1003">Cell membrane</keyword>
<keyword evidence="5 8" id="KW-1133">Transmembrane helix</keyword>
<dbReference type="Pfam" id="PF08269">
    <property type="entry name" value="dCache_2"/>
    <property type="match status" value="1"/>
</dbReference>
<dbReference type="Proteomes" id="UP000217944">
    <property type="component" value="Unassembled WGS sequence"/>
</dbReference>
<dbReference type="OrthoDB" id="8554767at2"/>
<keyword evidence="10" id="KW-0808">Transferase</keyword>
<dbReference type="Gene3D" id="3.30.70.270">
    <property type="match status" value="1"/>
</dbReference>
<feature type="transmembrane region" description="Helical" evidence="8">
    <location>
        <begin position="344"/>
        <end position="367"/>
    </location>
</feature>
<proteinExistence type="predicted"/>
<comment type="caution">
    <text evidence="10">The sequence shown here is derived from an EMBL/GenBank/DDBJ whole genome shotgun (WGS) entry which is preliminary data.</text>
</comment>
<feature type="domain" description="GGDEF" evidence="9">
    <location>
        <begin position="422"/>
        <end position="550"/>
    </location>
</feature>
<evidence type="ECO:0000256" key="8">
    <source>
        <dbReference type="SAM" id="Phobius"/>
    </source>
</evidence>
<dbReference type="InterPro" id="IPR029787">
    <property type="entry name" value="Nucleotide_cyclase"/>
</dbReference>
<dbReference type="InterPro" id="IPR004010">
    <property type="entry name" value="Double_Cache_2"/>
</dbReference>
<dbReference type="GO" id="GO:0043709">
    <property type="term" value="P:cell adhesion involved in single-species biofilm formation"/>
    <property type="evidence" value="ECO:0007669"/>
    <property type="project" value="TreeGrafter"/>
</dbReference>
<dbReference type="GO" id="GO:1902201">
    <property type="term" value="P:negative regulation of bacterial-type flagellum-dependent cell motility"/>
    <property type="evidence" value="ECO:0007669"/>
    <property type="project" value="TreeGrafter"/>
</dbReference>
<name>A0A292YE61_9BACT</name>
<evidence type="ECO:0000256" key="5">
    <source>
        <dbReference type="ARBA" id="ARBA00022989"/>
    </source>
</evidence>
<evidence type="ECO:0000256" key="3">
    <source>
        <dbReference type="ARBA" id="ARBA00022475"/>
    </source>
</evidence>
<accession>A0A292YE61</accession>
<dbReference type="InterPro" id="IPR033480">
    <property type="entry name" value="sCache_2"/>
</dbReference>
<evidence type="ECO:0000256" key="2">
    <source>
        <dbReference type="ARBA" id="ARBA00012528"/>
    </source>
</evidence>
<dbReference type="InterPro" id="IPR043128">
    <property type="entry name" value="Rev_trsase/Diguanyl_cyclase"/>
</dbReference>
<reference evidence="10 11" key="1">
    <citation type="journal article" date="2017" name="Syst. Appl. Microbiol.">
        <title>Lebetimonas natsushimae sp. nov., a novel strictly anaerobic, moderately thermophilic chemoautotroph isolated from a deep-sea hydrothermal vent polychaete nest in the Mid-Okinawa Trough.</title>
        <authorList>
            <person name="Nagata R."/>
            <person name="Takaki Y."/>
            <person name="Tame A."/>
            <person name="Nunoura T."/>
            <person name="Muto H."/>
            <person name="Mino S."/>
            <person name="Sawayama S."/>
            <person name="Takai K."/>
            <person name="Nakagawa S."/>
        </authorList>
    </citation>
    <scope>NUCLEOTIDE SEQUENCE [LARGE SCALE GENOMIC DNA]</scope>
    <source>
        <strain evidence="10 11">HS1857</strain>
    </source>
</reference>
<organism evidence="10 11">
    <name type="scientific">Lebetimonas natsushimae</name>
    <dbReference type="NCBI Taxonomy" id="1936991"/>
    <lineage>
        <taxon>Bacteria</taxon>
        <taxon>Pseudomonadati</taxon>
        <taxon>Campylobacterota</taxon>
        <taxon>Epsilonproteobacteria</taxon>
        <taxon>Nautiliales</taxon>
        <taxon>Nautiliaceae</taxon>
        <taxon>Lebetimonas</taxon>
    </lineage>
</organism>
<evidence type="ECO:0000259" key="9">
    <source>
        <dbReference type="PROSITE" id="PS50887"/>
    </source>
</evidence>
<keyword evidence="4 8" id="KW-0812">Transmembrane</keyword>
<dbReference type="PANTHER" id="PTHR45138:SF9">
    <property type="entry name" value="DIGUANYLATE CYCLASE DGCM-RELATED"/>
    <property type="match status" value="1"/>
</dbReference>
<keyword evidence="11" id="KW-1185">Reference proteome</keyword>
<dbReference type="RefSeq" id="WP_096259986.1">
    <property type="nucleotide sequence ID" value="NZ_BDME01000006.1"/>
</dbReference>
<dbReference type="SMART" id="SM01049">
    <property type="entry name" value="Cache_2"/>
    <property type="match status" value="2"/>
</dbReference>
<comment type="subcellular location">
    <subcellularLocation>
        <location evidence="1">Cell membrane</location>
        <topology evidence="1">Multi-pass membrane protein</topology>
    </subcellularLocation>
</comment>
<dbReference type="Gene3D" id="3.30.450.20">
    <property type="entry name" value="PAS domain"/>
    <property type="match status" value="2"/>
</dbReference>